<organism evidence="2 3">
    <name type="scientific">Caenorhabditis tropicalis</name>
    <dbReference type="NCBI Taxonomy" id="1561998"/>
    <lineage>
        <taxon>Eukaryota</taxon>
        <taxon>Metazoa</taxon>
        <taxon>Ecdysozoa</taxon>
        <taxon>Nematoda</taxon>
        <taxon>Chromadorea</taxon>
        <taxon>Rhabditida</taxon>
        <taxon>Rhabditina</taxon>
        <taxon>Rhabditomorpha</taxon>
        <taxon>Rhabditoidea</taxon>
        <taxon>Rhabditidae</taxon>
        <taxon>Peloderinae</taxon>
        <taxon>Caenorhabditis</taxon>
    </lineage>
</organism>
<feature type="signal peptide" evidence="1">
    <location>
        <begin position="1"/>
        <end position="19"/>
    </location>
</feature>
<evidence type="ECO:0000313" key="2">
    <source>
        <dbReference type="Proteomes" id="UP000095282"/>
    </source>
</evidence>
<evidence type="ECO:0000256" key="1">
    <source>
        <dbReference type="SAM" id="SignalP"/>
    </source>
</evidence>
<dbReference type="Proteomes" id="UP000095282">
    <property type="component" value="Unplaced"/>
</dbReference>
<keyword evidence="2" id="KW-1185">Reference proteome</keyword>
<reference evidence="3" key="1">
    <citation type="submission" date="2016-11" db="UniProtKB">
        <authorList>
            <consortium name="WormBaseParasite"/>
        </authorList>
    </citation>
    <scope>IDENTIFICATION</scope>
</reference>
<evidence type="ECO:0000313" key="3">
    <source>
        <dbReference type="WBParaSite" id="Csp11.Scaffold630.g20636.t1"/>
    </source>
</evidence>
<dbReference type="AlphaFoldDB" id="A0A1I7UYK6"/>
<sequence length="137" mass="15108">MTKMSAPLLLLILIPLFLAAPCKDSDLTDCGCVKRPTFEQSWLEATYPDVAAMYPPNTFSAATTTYECDAVSTSCPTGYKIVALDLRFLNMSTDPRKWTNPSTVPGIECRDGIWYKDGLMDSVQENFVSTSLACMKS</sequence>
<dbReference type="eggNOG" id="ENOG502TJ12">
    <property type="taxonomic scope" value="Eukaryota"/>
</dbReference>
<feature type="chain" id="PRO_5009309538" evidence="1">
    <location>
        <begin position="20"/>
        <end position="137"/>
    </location>
</feature>
<name>A0A1I7UYK6_9PELO</name>
<keyword evidence="1" id="KW-0732">Signal</keyword>
<protein>
    <submittedName>
        <fullName evidence="3">C-type lectin domain-containing protein</fullName>
    </submittedName>
</protein>
<proteinExistence type="predicted"/>
<accession>A0A1I7UYK6</accession>
<dbReference type="WBParaSite" id="Csp11.Scaffold630.g20636.t1">
    <property type="protein sequence ID" value="Csp11.Scaffold630.g20636.t1"/>
    <property type="gene ID" value="Csp11.Scaffold630.g20636"/>
</dbReference>